<keyword evidence="1" id="KW-0732">Signal</keyword>
<evidence type="ECO:0000313" key="3">
    <source>
        <dbReference type="Proteomes" id="UP000737171"/>
    </source>
</evidence>
<feature type="signal peptide" evidence="1">
    <location>
        <begin position="1"/>
        <end position="23"/>
    </location>
</feature>
<evidence type="ECO:0000313" key="2">
    <source>
        <dbReference type="EMBL" id="NRF70310.1"/>
    </source>
</evidence>
<dbReference type="RefSeq" id="WP_173129089.1">
    <property type="nucleotide sequence ID" value="NZ_JABRWJ010000008.1"/>
</dbReference>
<dbReference type="Proteomes" id="UP000737171">
    <property type="component" value="Unassembled WGS sequence"/>
</dbReference>
<organism evidence="2 3">
    <name type="scientific">Pseudaquabacterium terrae</name>
    <dbReference type="NCBI Taxonomy" id="2732868"/>
    <lineage>
        <taxon>Bacteria</taxon>
        <taxon>Pseudomonadati</taxon>
        <taxon>Pseudomonadota</taxon>
        <taxon>Betaproteobacteria</taxon>
        <taxon>Burkholderiales</taxon>
        <taxon>Sphaerotilaceae</taxon>
        <taxon>Pseudaquabacterium</taxon>
    </lineage>
</organism>
<reference evidence="2 3" key="1">
    <citation type="submission" date="2020-05" db="EMBL/GenBank/DDBJ databases">
        <title>Aquincola sp. isolate from soil.</title>
        <authorList>
            <person name="Han J."/>
            <person name="Kim D.-U."/>
        </authorList>
    </citation>
    <scope>NUCLEOTIDE SEQUENCE [LARGE SCALE GENOMIC DNA]</scope>
    <source>
        <strain evidence="2 3">S2</strain>
    </source>
</reference>
<accession>A0ABX2ENT5</accession>
<feature type="chain" id="PRO_5045422035" description="Ig-like domain-containing protein" evidence="1">
    <location>
        <begin position="24"/>
        <end position="156"/>
    </location>
</feature>
<proteinExistence type="predicted"/>
<name>A0ABX2ENT5_9BURK</name>
<sequence length="156" mass="15986">MRPTLIALATTAVVGSLAGGHAAAQVQTPPPPAQAIRILVSEPLRSGNWYVCTVANVSASPVTLSQYRFDSSSGAIYEPSTCGATPVTLEPGRHCFTSLRLSSLEAGLASVACRIRHSAGENAVLGSLQGFVDGPGTAPYLIGVSQLRWIGATAAP</sequence>
<keyword evidence="3" id="KW-1185">Reference proteome</keyword>
<evidence type="ECO:0000256" key="1">
    <source>
        <dbReference type="SAM" id="SignalP"/>
    </source>
</evidence>
<protein>
    <recommendedName>
        <fullName evidence="4">Ig-like domain-containing protein</fullName>
    </recommendedName>
</protein>
<dbReference type="EMBL" id="JABRWJ010000008">
    <property type="protein sequence ID" value="NRF70310.1"/>
    <property type="molecule type" value="Genomic_DNA"/>
</dbReference>
<comment type="caution">
    <text evidence="2">The sequence shown here is derived from an EMBL/GenBank/DDBJ whole genome shotgun (WGS) entry which is preliminary data.</text>
</comment>
<evidence type="ECO:0008006" key="4">
    <source>
        <dbReference type="Google" id="ProtNLM"/>
    </source>
</evidence>
<gene>
    <name evidence="2" type="ORF">HLB44_25195</name>
</gene>